<evidence type="ECO:0000256" key="1">
    <source>
        <dbReference type="SAM" id="MobiDB-lite"/>
    </source>
</evidence>
<reference evidence="3" key="1">
    <citation type="journal article" date="2010" name="Genome Res.">
        <title>Population genomic sequencing of Coccidioides fungi reveals recent hybridization and transposon control.</title>
        <authorList>
            <person name="Neafsey D.E."/>
            <person name="Barker B.M."/>
            <person name="Sharpton T.J."/>
            <person name="Stajich J.E."/>
            <person name="Park D.J."/>
            <person name="Whiston E."/>
            <person name="Hung C.-Y."/>
            <person name="McMahan C."/>
            <person name="White J."/>
            <person name="Sykes S."/>
            <person name="Heiman D."/>
            <person name="Young S."/>
            <person name="Zeng Q."/>
            <person name="Abouelleil A."/>
            <person name="Aftuck L."/>
            <person name="Bessette D."/>
            <person name="Brown A."/>
            <person name="FitzGerald M."/>
            <person name="Lui A."/>
            <person name="Macdonald J.P."/>
            <person name="Priest M."/>
            <person name="Orbach M.J."/>
            <person name="Galgiani J.N."/>
            <person name="Kirkland T.N."/>
            <person name="Cole G.T."/>
            <person name="Birren B.W."/>
            <person name="Henn M.R."/>
            <person name="Taylor J.W."/>
            <person name="Rounsley S.D."/>
        </authorList>
    </citation>
    <scope>NUCLEOTIDE SEQUENCE [LARGE SCALE GENOMIC DNA]</scope>
    <source>
        <strain evidence="3">RMSCC 2394</strain>
    </source>
</reference>
<name>A0A0J6Y5B5_COCIT</name>
<feature type="region of interest" description="Disordered" evidence="1">
    <location>
        <begin position="26"/>
        <end position="72"/>
    </location>
</feature>
<protein>
    <submittedName>
        <fullName evidence="2">Uncharacterized protein</fullName>
    </submittedName>
</protein>
<gene>
    <name evidence="2" type="ORF">CIRG_10043</name>
</gene>
<dbReference type="Proteomes" id="UP000054565">
    <property type="component" value="Unassembled WGS sequence"/>
</dbReference>
<dbReference type="AlphaFoldDB" id="A0A0J6Y5B5"/>
<organism evidence="2 3">
    <name type="scientific">Coccidioides immitis RMSCC 2394</name>
    <dbReference type="NCBI Taxonomy" id="404692"/>
    <lineage>
        <taxon>Eukaryota</taxon>
        <taxon>Fungi</taxon>
        <taxon>Dikarya</taxon>
        <taxon>Ascomycota</taxon>
        <taxon>Pezizomycotina</taxon>
        <taxon>Eurotiomycetes</taxon>
        <taxon>Eurotiomycetidae</taxon>
        <taxon>Onygenales</taxon>
        <taxon>Onygenaceae</taxon>
        <taxon>Coccidioides</taxon>
    </lineage>
</organism>
<evidence type="ECO:0000313" key="3">
    <source>
        <dbReference type="Proteomes" id="UP000054565"/>
    </source>
</evidence>
<feature type="compositionally biased region" description="Basic and acidic residues" evidence="1">
    <location>
        <begin position="36"/>
        <end position="50"/>
    </location>
</feature>
<proteinExistence type="predicted"/>
<accession>A0A0J6Y5B5</accession>
<sequence length="115" mass="13020">MCRQKRRCGWIGHRLKGDSLLLRRSKKRNITPEAQPLRKEVSTLKRRPDAQGRFNVRPPQTPSPAKRPTIGQLSGSCCLREEPYDIMPGTALYRAACHPCSNVVEAQEKDGEKLP</sequence>
<evidence type="ECO:0000313" key="2">
    <source>
        <dbReference type="EMBL" id="KMP02219.1"/>
    </source>
</evidence>
<dbReference type="EMBL" id="DS028102">
    <property type="protein sequence ID" value="KMP02219.1"/>
    <property type="molecule type" value="Genomic_DNA"/>
</dbReference>